<sequence length="351" mass="36991">MDLISIAEWSRFVVGCALFIYLGVWLAFISEMGLRLRLKRATASATTGATPDLVAVGTGASAVAAESSGDARSGAAEGGEQDAPDGPEAAGDSADLRGYLAEQADVRYRMGRTLLLVATAVLAVGVAMRGIGTERVPWGNMHEFSITAALVASVAFIFVGRTAAGRAVASWGILLVFVTLGLAVTYLYVPPGPLPPALESYWLVIHVGCAVLAFGLFTVAAVVNILQILAERAERRGATGGFVGLLPTSSVLDRLGYRLAAAGFPIWTIGPLILGAVWAEVSWGRFWGWDPKEVWALITWLVYAAYLHARATAGWKGSKASTVALIGYGTAIFSYFGVNIFFEGLHAYGGL</sequence>
<keyword evidence="5 7" id="KW-0472">Membrane</keyword>
<feature type="transmembrane region" description="Helical" evidence="7">
    <location>
        <begin position="12"/>
        <end position="30"/>
    </location>
</feature>
<dbReference type="RefSeq" id="WP_163735845.1">
    <property type="nucleotide sequence ID" value="NZ_JAAGOA010000005.1"/>
</dbReference>
<dbReference type="Pfam" id="PF01578">
    <property type="entry name" value="Cytochrom_C_asm"/>
    <property type="match status" value="1"/>
</dbReference>
<dbReference type="PANTHER" id="PTHR30071:SF1">
    <property type="entry name" value="CYTOCHROME B_B6 PROTEIN-RELATED"/>
    <property type="match status" value="1"/>
</dbReference>
<protein>
    <submittedName>
        <fullName evidence="9">C-type cytochrome biogenesis protein CcsB</fullName>
    </submittedName>
</protein>
<evidence type="ECO:0000313" key="10">
    <source>
        <dbReference type="Proteomes" id="UP000475214"/>
    </source>
</evidence>
<feature type="transmembrane region" description="Helical" evidence="7">
    <location>
        <begin position="294"/>
        <end position="311"/>
    </location>
</feature>
<keyword evidence="10" id="KW-1185">Reference proteome</keyword>
<evidence type="ECO:0000256" key="3">
    <source>
        <dbReference type="ARBA" id="ARBA00022748"/>
    </source>
</evidence>
<dbReference type="AlphaFoldDB" id="A0A6L9S6Y7"/>
<proteinExistence type="predicted"/>
<evidence type="ECO:0000256" key="2">
    <source>
        <dbReference type="ARBA" id="ARBA00022692"/>
    </source>
</evidence>
<feature type="transmembrane region" description="Helical" evidence="7">
    <location>
        <begin position="113"/>
        <end position="132"/>
    </location>
</feature>
<evidence type="ECO:0000256" key="7">
    <source>
        <dbReference type="SAM" id="Phobius"/>
    </source>
</evidence>
<evidence type="ECO:0000256" key="6">
    <source>
        <dbReference type="SAM" id="MobiDB-lite"/>
    </source>
</evidence>
<dbReference type="InterPro" id="IPR045062">
    <property type="entry name" value="Cyt_c_biogenesis_CcsA/CcmC"/>
</dbReference>
<evidence type="ECO:0000256" key="4">
    <source>
        <dbReference type="ARBA" id="ARBA00022989"/>
    </source>
</evidence>
<dbReference type="Proteomes" id="UP000475214">
    <property type="component" value="Unassembled WGS sequence"/>
</dbReference>
<name>A0A6L9S6Y7_9ACTN</name>
<organism evidence="9 10">
    <name type="scientific">Phytoactinopolyspora halotolerans</name>
    <dbReference type="NCBI Taxonomy" id="1981512"/>
    <lineage>
        <taxon>Bacteria</taxon>
        <taxon>Bacillati</taxon>
        <taxon>Actinomycetota</taxon>
        <taxon>Actinomycetes</taxon>
        <taxon>Jiangellales</taxon>
        <taxon>Jiangellaceae</taxon>
        <taxon>Phytoactinopolyspora</taxon>
    </lineage>
</organism>
<dbReference type="PANTHER" id="PTHR30071">
    <property type="entry name" value="HEME EXPORTER PROTEIN C"/>
    <property type="match status" value="1"/>
</dbReference>
<feature type="region of interest" description="Disordered" evidence="6">
    <location>
        <begin position="70"/>
        <end position="92"/>
    </location>
</feature>
<comment type="caution">
    <text evidence="9">The sequence shown here is derived from an EMBL/GenBank/DDBJ whole genome shotgun (WGS) entry which is preliminary data.</text>
</comment>
<dbReference type="GO" id="GO:0005886">
    <property type="term" value="C:plasma membrane"/>
    <property type="evidence" value="ECO:0007669"/>
    <property type="project" value="TreeGrafter"/>
</dbReference>
<dbReference type="InterPro" id="IPR002541">
    <property type="entry name" value="Cyt_c_assembly"/>
</dbReference>
<feature type="transmembrane region" description="Helical" evidence="7">
    <location>
        <begin position="144"/>
        <end position="164"/>
    </location>
</feature>
<feature type="transmembrane region" description="Helical" evidence="7">
    <location>
        <begin position="323"/>
        <end position="342"/>
    </location>
</feature>
<evidence type="ECO:0000256" key="5">
    <source>
        <dbReference type="ARBA" id="ARBA00023136"/>
    </source>
</evidence>
<gene>
    <name evidence="9" type="primary">ccsB</name>
    <name evidence="9" type="ORF">G1H10_09090</name>
</gene>
<keyword evidence="4 7" id="KW-1133">Transmembrane helix</keyword>
<feature type="domain" description="Cytochrome c assembly protein" evidence="8">
    <location>
        <begin position="138"/>
        <end position="346"/>
    </location>
</feature>
<dbReference type="NCBIfam" id="TIGR03144">
    <property type="entry name" value="cytochr_II_ccsB"/>
    <property type="match status" value="1"/>
</dbReference>
<keyword evidence="3" id="KW-0201">Cytochrome c-type biogenesis</keyword>
<feature type="transmembrane region" description="Helical" evidence="7">
    <location>
        <begin position="259"/>
        <end position="279"/>
    </location>
</feature>
<comment type="subcellular location">
    <subcellularLocation>
        <location evidence="1">Membrane</location>
        <topology evidence="1">Multi-pass membrane protein</topology>
    </subcellularLocation>
</comment>
<dbReference type="EMBL" id="JAAGOA010000005">
    <property type="protein sequence ID" value="NEE00322.1"/>
    <property type="molecule type" value="Genomic_DNA"/>
</dbReference>
<dbReference type="GO" id="GO:0020037">
    <property type="term" value="F:heme binding"/>
    <property type="evidence" value="ECO:0007669"/>
    <property type="project" value="InterPro"/>
</dbReference>
<reference evidence="9 10" key="1">
    <citation type="submission" date="2020-02" db="EMBL/GenBank/DDBJ databases">
        <authorList>
            <person name="Li X.-J."/>
            <person name="Han X.-M."/>
        </authorList>
    </citation>
    <scope>NUCLEOTIDE SEQUENCE [LARGE SCALE GENOMIC DNA]</scope>
    <source>
        <strain evidence="9 10">CCTCC AB 2017055</strain>
    </source>
</reference>
<feature type="transmembrane region" description="Helical" evidence="7">
    <location>
        <begin position="201"/>
        <end position="226"/>
    </location>
</feature>
<evidence type="ECO:0000256" key="1">
    <source>
        <dbReference type="ARBA" id="ARBA00004141"/>
    </source>
</evidence>
<dbReference type="GO" id="GO:0017004">
    <property type="term" value="P:cytochrome complex assembly"/>
    <property type="evidence" value="ECO:0007669"/>
    <property type="project" value="UniProtKB-KW"/>
</dbReference>
<feature type="transmembrane region" description="Helical" evidence="7">
    <location>
        <begin position="171"/>
        <end position="189"/>
    </location>
</feature>
<accession>A0A6L9S6Y7</accession>
<keyword evidence="2 7" id="KW-0812">Transmembrane</keyword>
<dbReference type="InterPro" id="IPR017562">
    <property type="entry name" value="Cyt_c_biogenesis_CcsA"/>
</dbReference>
<evidence type="ECO:0000313" key="9">
    <source>
        <dbReference type="EMBL" id="NEE00322.1"/>
    </source>
</evidence>
<evidence type="ECO:0000259" key="8">
    <source>
        <dbReference type="Pfam" id="PF01578"/>
    </source>
</evidence>